<dbReference type="GO" id="GO:0016987">
    <property type="term" value="F:sigma factor activity"/>
    <property type="evidence" value="ECO:0007669"/>
    <property type="project" value="UniProtKB-KW"/>
</dbReference>
<dbReference type="Pfam" id="PF04545">
    <property type="entry name" value="Sigma70_r4"/>
    <property type="match status" value="1"/>
</dbReference>
<gene>
    <name evidence="8" type="primary">hrdC</name>
    <name evidence="8" type="ORF">Pta02_80040</name>
</gene>
<dbReference type="InterPro" id="IPR000943">
    <property type="entry name" value="RNA_pol_sigma70"/>
</dbReference>
<dbReference type="InterPro" id="IPR014284">
    <property type="entry name" value="RNA_pol_sigma-70_dom"/>
</dbReference>
<dbReference type="NCBIfam" id="TIGR02937">
    <property type="entry name" value="sigma70-ECF"/>
    <property type="match status" value="1"/>
</dbReference>
<dbReference type="PANTHER" id="PTHR30603">
    <property type="entry name" value="RNA POLYMERASE SIGMA FACTOR RPO"/>
    <property type="match status" value="1"/>
</dbReference>
<dbReference type="Gene3D" id="1.10.10.10">
    <property type="entry name" value="Winged helix-like DNA-binding domain superfamily/Winged helix DNA-binding domain"/>
    <property type="match status" value="2"/>
</dbReference>
<dbReference type="Proteomes" id="UP000634476">
    <property type="component" value="Unassembled WGS sequence"/>
</dbReference>
<dbReference type="InterPro" id="IPR036388">
    <property type="entry name" value="WH-like_DNA-bd_sf"/>
</dbReference>
<dbReference type="InterPro" id="IPR013325">
    <property type="entry name" value="RNA_pol_sigma_r2"/>
</dbReference>
<accession>A0A8J3WXJ3</accession>
<dbReference type="GO" id="GO:0003677">
    <property type="term" value="F:DNA binding"/>
    <property type="evidence" value="ECO:0007669"/>
    <property type="project" value="UniProtKB-KW"/>
</dbReference>
<dbReference type="Gene3D" id="1.10.601.10">
    <property type="entry name" value="RNA Polymerase Primary Sigma Factor"/>
    <property type="match status" value="2"/>
</dbReference>
<dbReference type="PROSITE" id="PS00715">
    <property type="entry name" value="SIGMA70_1"/>
    <property type="match status" value="1"/>
</dbReference>
<keyword evidence="3" id="KW-0731">Sigma factor</keyword>
<keyword evidence="5" id="KW-0804">Transcription</keyword>
<dbReference type="InterPro" id="IPR009042">
    <property type="entry name" value="RNA_pol_sigma70_r1_2"/>
</dbReference>
<reference evidence="8" key="1">
    <citation type="submission" date="2021-01" db="EMBL/GenBank/DDBJ databases">
        <title>Whole genome shotgun sequence of Planobispora takensis NBRC 109077.</title>
        <authorList>
            <person name="Komaki H."/>
            <person name="Tamura T."/>
        </authorList>
    </citation>
    <scope>NUCLEOTIDE SEQUENCE</scope>
    <source>
        <strain evidence="8">NBRC 109077</strain>
    </source>
</reference>
<dbReference type="AlphaFoldDB" id="A0A8J3WXJ3"/>
<evidence type="ECO:0000313" key="9">
    <source>
        <dbReference type="Proteomes" id="UP000634476"/>
    </source>
</evidence>
<name>A0A8J3WXJ3_9ACTN</name>
<evidence type="ECO:0000256" key="5">
    <source>
        <dbReference type="ARBA" id="ARBA00023163"/>
    </source>
</evidence>
<sequence>MTWQGEAVMSTVTVEKTPRAEPYATDPLGRYLKQIGRIPLLTAEEEVELGKRIEAGLHARHLLDTDPELPQVRRAELEAVAGDGAEARDRMIRANLRLVVSVAKRYAHRGLPLLDVIQEGNIGLIRAVDRFDHTRGCKFSTCAMWWIRQAIQRGLAEKGRMIRLPTRVIDDIARLGRIEGELAADLGRDPSLEELAAGAGQPVEKVAAVKRLPPEPVSLDILVGDEEQTRLGELVVDGEGSSVEEAVERRGLADGVRSLVDDTLAPRQALIMRLRYGMQDGFVHTPRQIAEQLGLTGAWVRFLERESLVRLRDARQARALVALSGGPPTAATGRSPTGAARAR</sequence>
<comment type="caution">
    <text evidence="8">The sequence shown here is derived from an EMBL/GenBank/DDBJ whole genome shotgun (WGS) entry which is preliminary data.</text>
</comment>
<dbReference type="SUPFAM" id="SSF88946">
    <property type="entry name" value="Sigma2 domain of RNA polymerase sigma factors"/>
    <property type="match status" value="1"/>
</dbReference>
<evidence type="ECO:0000256" key="2">
    <source>
        <dbReference type="ARBA" id="ARBA00023015"/>
    </source>
</evidence>
<dbReference type="InterPro" id="IPR013324">
    <property type="entry name" value="RNA_pol_sigma_r3/r4-like"/>
</dbReference>
<dbReference type="InterPro" id="IPR007627">
    <property type="entry name" value="RNA_pol_sigma70_r2"/>
</dbReference>
<dbReference type="EMBL" id="BOOK01000089">
    <property type="protein sequence ID" value="GII05996.1"/>
    <property type="molecule type" value="Genomic_DNA"/>
</dbReference>
<dbReference type="InterPro" id="IPR050239">
    <property type="entry name" value="Sigma-70_RNA_pol_init_factors"/>
</dbReference>
<evidence type="ECO:0000256" key="4">
    <source>
        <dbReference type="ARBA" id="ARBA00023125"/>
    </source>
</evidence>
<feature type="domain" description="RNA polymerase sigma-70" evidence="7">
    <location>
        <begin position="115"/>
        <end position="128"/>
    </location>
</feature>
<dbReference type="InterPro" id="IPR007624">
    <property type="entry name" value="RNA_pol_sigma70_r3"/>
</dbReference>
<organism evidence="8 9">
    <name type="scientific">Planobispora takensis</name>
    <dbReference type="NCBI Taxonomy" id="1367882"/>
    <lineage>
        <taxon>Bacteria</taxon>
        <taxon>Bacillati</taxon>
        <taxon>Actinomycetota</taxon>
        <taxon>Actinomycetes</taxon>
        <taxon>Streptosporangiales</taxon>
        <taxon>Streptosporangiaceae</taxon>
        <taxon>Planobispora</taxon>
    </lineage>
</organism>
<dbReference type="InterPro" id="IPR007630">
    <property type="entry name" value="RNA_pol_sigma70_r4"/>
</dbReference>
<comment type="similarity">
    <text evidence="1">Belongs to the sigma-70 factor family.</text>
</comment>
<keyword evidence="2" id="KW-0805">Transcription regulation</keyword>
<protein>
    <submittedName>
        <fullName evidence="8">RNA polymerase principal sigma factor HrdC</fullName>
    </submittedName>
</protein>
<evidence type="ECO:0000256" key="3">
    <source>
        <dbReference type="ARBA" id="ARBA00023082"/>
    </source>
</evidence>
<keyword evidence="9" id="KW-1185">Reference proteome</keyword>
<dbReference type="GO" id="GO:0006352">
    <property type="term" value="P:DNA-templated transcription initiation"/>
    <property type="evidence" value="ECO:0007669"/>
    <property type="project" value="InterPro"/>
</dbReference>
<evidence type="ECO:0000259" key="7">
    <source>
        <dbReference type="PROSITE" id="PS00715"/>
    </source>
</evidence>
<evidence type="ECO:0000256" key="6">
    <source>
        <dbReference type="SAM" id="MobiDB-lite"/>
    </source>
</evidence>
<dbReference type="PANTHER" id="PTHR30603:SF60">
    <property type="entry name" value="RNA POLYMERASE SIGMA FACTOR RPOD"/>
    <property type="match status" value="1"/>
</dbReference>
<feature type="region of interest" description="Disordered" evidence="6">
    <location>
        <begin position="324"/>
        <end position="343"/>
    </location>
</feature>
<dbReference type="Pfam" id="PF00140">
    <property type="entry name" value="Sigma70_r1_2"/>
    <property type="match status" value="1"/>
</dbReference>
<dbReference type="PRINTS" id="PR00046">
    <property type="entry name" value="SIGMA70FCT"/>
</dbReference>
<dbReference type="SUPFAM" id="SSF88659">
    <property type="entry name" value="Sigma3 and sigma4 domains of RNA polymerase sigma factors"/>
    <property type="match status" value="2"/>
</dbReference>
<evidence type="ECO:0000256" key="1">
    <source>
        <dbReference type="ARBA" id="ARBA00007788"/>
    </source>
</evidence>
<dbReference type="Pfam" id="PF04539">
    <property type="entry name" value="Sigma70_r3"/>
    <property type="match status" value="1"/>
</dbReference>
<proteinExistence type="inferred from homology"/>
<evidence type="ECO:0000313" key="8">
    <source>
        <dbReference type="EMBL" id="GII05996.1"/>
    </source>
</evidence>
<dbReference type="Pfam" id="PF04542">
    <property type="entry name" value="Sigma70_r2"/>
    <property type="match status" value="1"/>
</dbReference>
<keyword evidence="4" id="KW-0238">DNA-binding</keyword>